<evidence type="ECO:0000313" key="3">
    <source>
        <dbReference type="Proteomes" id="UP000070188"/>
    </source>
</evidence>
<proteinExistence type="predicted"/>
<sequence length="201" mass="20798">MTAPVVLGVDPGRRWTGLAVRSGAACLAHRVVERAGDEDGGFRGVGVGPAYLAAVLAAVDELAAAHDVDLVAVEGVTRPSWHVRDRAGGARAAADPTGVLGAAIVLGAVLGHRPDAILIPPGHNGDMPLYAYPAELVSPAERRNGMNRIGSGLLRHARSAYDIAGQAILVARLRARTPDAAPARTLARQQASGHARKQTSR</sequence>
<dbReference type="EMBL" id="LAXD01000002">
    <property type="protein sequence ID" value="KWW97382.1"/>
    <property type="molecule type" value="Genomic_DNA"/>
</dbReference>
<dbReference type="RefSeq" id="WP_066892409.1">
    <property type="nucleotide sequence ID" value="NZ_LAXD01000002.1"/>
</dbReference>
<gene>
    <name evidence="2" type="ORF">LI90_4354</name>
</gene>
<dbReference type="Proteomes" id="UP000070188">
    <property type="component" value="Unassembled WGS sequence"/>
</dbReference>
<feature type="region of interest" description="Disordered" evidence="1">
    <location>
        <begin position="181"/>
        <end position="201"/>
    </location>
</feature>
<dbReference type="AlphaFoldDB" id="A0A132MHQ2"/>
<geneLocation type="plasmid" evidence="2">
    <name>unnamed</name>
</geneLocation>
<accession>A0A132MHQ2</accession>
<protein>
    <submittedName>
        <fullName evidence="2">Uncharacterized protein</fullName>
    </submittedName>
</protein>
<keyword evidence="2" id="KW-0614">Plasmid</keyword>
<keyword evidence="3" id="KW-1185">Reference proteome</keyword>
<dbReference type="OrthoDB" id="4465753at2"/>
<reference evidence="3" key="1">
    <citation type="submission" date="2015-04" db="EMBL/GenBank/DDBJ databases">
        <title>Physiological reanalysis, assessment of diazotrophy, and genome sequences of multiple isolates of Streptomyces thermoautotrophicus.</title>
        <authorList>
            <person name="MacKellar D.C."/>
            <person name="Lieber L."/>
            <person name="Norman J."/>
            <person name="Bolger A."/>
            <person name="Tobin C."/>
            <person name="Murray J.W."/>
            <person name="Chang R."/>
            <person name="Ford T."/>
            <person name="Nguyen P.Q."/>
            <person name="Woodward J."/>
            <person name="Permingeat H."/>
            <person name="Joshi N.S."/>
            <person name="Silver P.A."/>
            <person name="Usadel B."/>
            <person name="Rutherford A.W."/>
            <person name="Friesen M."/>
            <person name="Prell J."/>
        </authorList>
    </citation>
    <scope>NUCLEOTIDE SEQUENCE [LARGE SCALE GENOMIC DNA]</scope>
    <source>
        <strain evidence="3">H1</strain>
    </source>
</reference>
<organism evidence="2 3">
    <name type="scientific">Carbonactinospora thermoautotrophica</name>
    <dbReference type="NCBI Taxonomy" id="1469144"/>
    <lineage>
        <taxon>Bacteria</taxon>
        <taxon>Bacillati</taxon>
        <taxon>Actinomycetota</taxon>
        <taxon>Actinomycetes</taxon>
        <taxon>Kitasatosporales</taxon>
        <taxon>Carbonactinosporaceae</taxon>
        <taxon>Carbonactinospora</taxon>
    </lineage>
</organism>
<evidence type="ECO:0000313" key="2">
    <source>
        <dbReference type="EMBL" id="KWW97382.1"/>
    </source>
</evidence>
<evidence type="ECO:0000256" key="1">
    <source>
        <dbReference type="SAM" id="MobiDB-lite"/>
    </source>
</evidence>
<dbReference type="PATRIC" id="fig|1469144.10.peg.29"/>
<name>A0A132MHQ2_9ACTN</name>
<comment type="caution">
    <text evidence="2">The sequence shown here is derived from an EMBL/GenBank/DDBJ whole genome shotgun (WGS) entry which is preliminary data.</text>
</comment>